<gene>
    <name evidence="4" type="ORF">J0B03_06665</name>
</gene>
<keyword evidence="5" id="KW-1185">Reference proteome</keyword>
<evidence type="ECO:0000313" key="5">
    <source>
        <dbReference type="Proteomes" id="UP000663499"/>
    </source>
</evidence>
<dbReference type="InterPro" id="IPR009057">
    <property type="entry name" value="Homeodomain-like_sf"/>
</dbReference>
<sequence>MEGSGYVGTNKKGEQTKEYIFGIAKQLFYDIGYKKTTLSKISETAQVPIGLIPYHFTNKDNIVTLIYSEYMDTIRQRLSAYEHLAMDNAILYHGVLSRIYYHIILSDDHNKRFYHDVLMKKSHYKILNSLIREVYKDYISDFDIHIDKDDFDDVVLADFGARREFILHHLESGQPLDIQKMVTFANGIVPRLMKMDSALIDEILETSLELFYKVDFDDIRFLV</sequence>
<dbReference type="Gene3D" id="1.10.357.10">
    <property type="entry name" value="Tetracycline Repressor, domain 2"/>
    <property type="match status" value="1"/>
</dbReference>
<dbReference type="PROSITE" id="PS50977">
    <property type="entry name" value="HTH_TETR_2"/>
    <property type="match status" value="1"/>
</dbReference>
<evidence type="ECO:0000256" key="2">
    <source>
        <dbReference type="PROSITE-ProRule" id="PRU00335"/>
    </source>
</evidence>
<dbReference type="SUPFAM" id="SSF46689">
    <property type="entry name" value="Homeodomain-like"/>
    <property type="match status" value="1"/>
</dbReference>
<accession>A0A974XD85</accession>
<feature type="DNA-binding region" description="H-T-H motif" evidence="2">
    <location>
        <begin position="37"/>
        <end position="56"/>
    </location>
</feature>
<dbReference type="InterPro" id="IPR050624">
    <property type="entry name" value="HTH-type_Tx_Regulator"/>
</dbReference>
<protein>
    <submittedName>
        <fullName evidence="4">TetR/AcrR family transcriptional regulator</fullName>
    </submittedName>
</protein>
<dbReference type="AlphaFoldDB" id="A0A974XD85"/>
<feature type="domain" description="HTH tetR-type" evidence="3">
    <location>
        <begin position="14"/>
        <end position="74"/>
    </location>
</feature>
<dbReference type="InterPro" id="IPR001647">
    <property type="entry name" value="HTH_TetR"/>
</dbReference>
<organism evidence="4 5">
    <name type="scientific">Alkalibacter rhizosphaerae</name>
    <dbReference type="NCBI Taxonomy" id="2815577"/>
    <lineage>
        <taxon>Bacteria</taxon>
        <taxon>Bacillati</taxon>
        <taxon>Bacillota</taxon>
        <taxon>Clostridia</taxon>
        <taxon>Eubacteriales</taxon>
        <taxon>Eubacteriaceae</taxon>
        <taxon>Alkalibacter</taxon>
    </lineage>
</organism>
<dbReference type="KEGG" id="alka:J0B03_06665"/>
<dbReference type="PANTHER" id="PTHR43479">
    <property type="entry name" value="ACREF/ENVCD OPERON REPRESSOR-RELATED"/>
    <property type="match status" value="1"/>
</dbReference>
<dbReference type="EMBL" id="CP071444">
    <property type="protein sequence ID" value="QSX07521.1"/>
    <property type="molecule type" value="Genomic_DNA"/>
</dbReference>
<keyword evidence="1 2" id="KW-0238">DNA-binding</keyword>
<evidence type="ECO:0000256" key="1">
    <source>
        <dbReference type="ARBA" id="ARBA00023125"/>
    </source>
</evidence>
<dbReference type="PANTHER" id="PTHR43479:SF11">
    <property type="entry name" value="ACREF_ENVCD OPERON REPRESSOR-RELATED"/>
    <property type="match status" value="1"/>
</dbReference>
<dbReference type="GO" id="GO:0003677">
    <property type="term" value="F:DNA binding"/>
    <property type="evidence" value="ECO:0007669"/>
    <property type="project" value="UniProtKB-UniRule"/>
</dbReference>
<dbReference type="Pfam" id="PF00440">
    <property type="entry name" value="TetR_N"/>
    <property type="match status" value="1"/>
</dbReference>
<dbReference type="RefSeq" id="WP_207298863.1">
    <property type="nucleotide sequence ID" value="NZ_CP071444.1"/>
</dbReference>
<reference evidence="4" key="1">
    <citation type="submission" date="2021-03" db="EMBL/GenBank/DDBJ databases">
        <title>Alkalibacter marinus sp. nov., isolated from tidal flat sediment.</title>
        <authorList>
            <person name="Namirimu T."/>
            <person name="Yang J.-A."/>
            <person name="Yang S.-H."/>
            <person name="Kim Y.-J."/>
            <person name="Kwon K.K."/>
        </authorList>
    </citation>
    <scope>NUCLEOTIDE SEQUENCE</scope>
    <source>
        <strain evidence="4">ES005</strain>
    </source>
</reference>
<name>A0A974XD85_9FIRM</name>
<proteinExistence type="predicted"/>
<evidence type="ECO:0000259" key="3">
    <source>
        <dbReference type="PROSITE" id="PS50977"/>
    </source>
</evidence>
<evidence type="ECO:0000313" key="4">
    <source>
        <dbReference type="EMBL" id="QSX07521.1"/>
    </source>
</evidence>
<dbReference type="Proteomes" id="UP000663499">
    <property type="component" value="Chromosome"/>
</dbReference>